<dbReference type="Pfam" id="PF25598">
    <property type="entry name" value="ARM_PUB"/>
    <property type="match status" value="1"/>
</dbReference>
<dbReference type="InterPro" id="IPR016024">
    <property type="entry name" value="ARM-type_fold"/>
</dbReference>
<protein>
    <recommendedName>
        <fullName evidence="3">RING-type E3 ubiquitin transferase</fullName>
        <ecNumber evidence="3">2.3.2.27</ecNumber>
    </recommendedName>
</protein>
<feature type="region of interest" description="Disordered" evidence="7">
    <location>
        <begin position="710"/>
        <end position="761"/>
    </location>
</feature>
<feature type="compositionally biased region" description="Basic and acidic residues" evidence="7">
    <location>
        <begin position="710"/>
        <end position="735"/>
    </location>
</feature>
<dbReference type="OrthoDB" id="10064100at2759"/>
<dbReference type="Gene3D" id="3.30.40.10">
    <property type="entry name" value="Zinc/RING finger domain, C3HC4 (zinc finger)"/>
    <property type="match status" value="1"/>
</dbReference>
<feature type="domain" description="U-box" evidence="8">
    <location>
        <begin position="272"/>
        <end position="346"/>
    </location>
</feature>
<name>A0A067K6V4_JATCU</name>
<dbReference type="EC" id="2.3.2.27" evidence="3"/>
<dbReference type="SUPFAM" id="SSF57850">
    <property type="entry name" value="RING/U-box"/>
    <property type="match status" value="1"/>
</dbReference>
<gene>
    <name evidence="9" type="ORF">JCGZ_20087</name>
</gene>
<dbReference type="SMART" id="SM00185">
    <property type="entry name" value="ARM"/>
    <property type="match status" value="4"/>
</dbReference>
<dbReference type="PANTHER" id="PTHR23315">
    <property type="entry name" value="U BOX DOMAIN-CONTAINING"/>
    <property type="match status" value="1"/>
</dbReference>
<comment type="catalytic activity">
    <reaction evidence="1">
        <text>S-ubiquitinyl-[E2 ubiquitin-conjugating enzyme]-L-cysteine + [acceptor protein]-L-lysine = [E2 ubiquitin-conjugating enzyme]-L-cysteine + N(6)-ubiquitinyl-[acceptor protein]-L-lysine.</text>
        <dbReference type="EC" id="2.3.2.27"/>
    </reaction>
</comment>
<evidence type="ECO:0000256" key="4">
    <source>
        <dbReference type="ARBA" id="ARBA00022679"/>
    </source>
</evidence>
<dbReference type="Pfam" id="PF04564">
    <property type="entry name" value="U-box"/>
    <property type="match status" value="1"/>
</dbReference>
<dbReference type="InterPro" id="IPR058678">
    <property type="entry name" value="ARM_PUB"/>
</dbReference>
<dbReference type="CDD" id="cd16664">
    <property type="entry name" value="RING-Ubox_PUB"/>
    <property type="match status" value="1"/>
</dbReference>
<dbReference type="Proteomes" id="UP000027138">
    <property type="component" value="Unassembled WGS sequence"/>
</dbReference>
<dbReference type="SMART" id="SM00504">
    <property type="entry name" value="Ubox"/>
    <property type="match status" value="1"/>
</dbReference>
<feature type="compositionally biased region" description="Low complexity" evidence="7">
    <location>
        <begin position="737"/>
        <end position="747"/>
    </location>
</feature>
<dbReference type="SUPFAM" id="SSF48371">
    <property type="entry name" value="ARM repeat"/>
    <property type="match status" value="1"/>
</dbReference>
<evidence type="ECO:0000313" key="10">
    <source>
        <dbReference type="Proteomes" id="UP000027138"/>
    </source>
</evidence>
<dbReference type="InterPro" id="IPR045210">
    <property type="entry name" value="RING-Ubox_PUB"/>
</dbReference>
<keyword evidence="10" id="KW-1185">Reference proteome</keyword>
<dbReference type="EMBL" id="KK914816">
    <property type="protein sequence ID" value="KDP27554.1"/>
    <property type="molecule type" value="Genomic_DNA"/>
</dbReference>
<dbReference type="GO" id="GO:0016567">
    <property type="term" value="P:protein ubiquitination"/>
    <property type="evidence" value="ECO:0007669"/>
    <property type="project" value="UniProtKB-UniPathway"/>
</dbReference>
<organism evidence="9 10">
    <name type="scientific">Jatropha curcas</name>
    <name type="common">Barbados nut</name>
    <dbReference type="NCBI Taxonomy" id="180498"/>
    <lineage>
        <taxon>Eukaryota</taxon>
        <taxon>Viridiplantae</taxon>
        <taxon>Streptophyta</taxon>
        <taxon>Embryophyta</taxon>
        <taxon>Tracheophyta</taxon>
        <taxon>Spermatophyta</taxon>
        <taxon>Magnoliopsida</taxon>
        <taxon>eudicotyledons</taxon>
        <taxon>Gunneridae</taxon>
        <taxon>Pentapetalae</taxon>
        <taxon>rosids</taxon>
        <taxon>fabids</taxon>
        <taxon>Malpighiales</taxon>
        <taxon>Euphorbiaceae</taxon>
        <taxon>Crotonoideae</taxon>
        <taxon>Jatropheae</taxon>
        <taxon>Jatropha</taxon>
    </lineage>
</organism>
<keyword evidence="5" id="KW-0677">Repeat</keyword>
<dbReference type="InterPro" id="IPR011989">
    <property type="entry name" value="ARM-like"/>
</dbReference>
<evidence type="ECO:0000256" key="7">
    <source>
        <dbReference type="SAM" id="MobiDB-lite"/>
    </source>
</evidence>
<evidence type="ECO:0000256" key="3">
    <source>
        <dbReference type="ARBA" id="ARBA00012483"/>
    </source>
</evidence>
<dbReference type="AlphaFoldDB" id="A0A067K6V4"/>
<comment type="pathway">
    <text evidence="2">Protein modification; protein ubiquitination.</text>
</comment>
<evidence type="ECO:0000259" key="8">
    <source>
        <dbReference type="PROSITE" id="PS51698"/>
    </source>
</evidence>
<dbReference type="UniPathway" id="UPA00143"/>
<dbReference type="Gene3D" id="1.25.10.10">
    <property type="entry name" value="Leucine-rich Repeat Variant"/>
    <property type="match status" value="2"/>
</dbReference>
<evidence type="ECO:0000313" key="9">
    <source>
        <dbReference type="EMBL" id="KDP27554.1"/>
    </source>
</evidence>
<reference evidence="9 10" key="1">
    <citation type="journal article" date="2014" name="PLoS ONE">
        <title>Global Analysis of Gene Expression Profiles in Physic Nut (Jatropha curcas L.) Seedlings Exposed to Salt Stress.</title>
        <authorList>
            <person name="Zhang L."/>
            <person name="Zhang C."/>
            <person name="Wu P."/>
            <person name="Chen Y."/>
            <person name="Li M."/>
            <person name="Jiang H."/>
            <person name="Wu G."/>
        </authorList>
    </citation>
    <scope>NUCLEOTIDE SEQUENCE [LARGE SCALE GENOMIC DNA]</scope>
    <source>
        <strain evidence="10">cv. GZQX0401</strain>
        <tissue evidence="9">Young leaves</tissue>
    </source>
</reference>
<evidence type="ECO:0000256" key="5">
    <source>
        <dbReference type="ARBA" id="ARBA00022737"/>
    </source>
</evidence>
<evidence type="ECO:0000256" key="1">
    <source>
        <dbReference type="ARBA" id="ARBA00000900"/>
    </source>
</evidence>
<dbReference type="GO" id="GO:0061630">
    <property type="term" value="F:ubiquitin protein ligase activity"/>
    <property type="evidence" value="ECO:0007669"/>
    <property type="project" value="UniProtKB-EC"/>
</dbReference>
<sequence>MGNEGDDVVEPLPYLFSFKVHRLMCTELMKLVDRIGKLFPEIEAARPRCSSGIQALCLLNDTIEKAKQILRYCCESSKLYMVITGEVIVSRCQRTRNNFEQSLGQIQTMVPTPLASKISCIIDDLNAAKFVLDSSDKEAGKAMRELIQLGISQSDSIEYSEIKTLQMAASRLHITSPRAILIEKRSIRKLLDKVGDNDPSKQKILKYLLYLLKKYGNLIMEEQKENPTPQPEGSVGPINSPNVNVHSRSGEAGFDVGHQQFEAQTDFLRRGTPPEEFRCPISRGLMFDPVVIASGQTFERVFIQNWFDEGNDTCPKTKVKLAHCSLTPNTAMKELISKWCEKYGIFLPDPSMQVFHSLDVSSMSIVSLGSSMNDLHLPIDISSISIGSLDASYSSDSSQIKVAGVSGLISTQKSDDYHKFQSHACVCEADSDLLTRLSELHWDSQCKMVEDVKSRLQDNDQACYSSMSSENFVEPLIRFLRDASDQHDVRAQKAGCQLFYAFVRKNRSGISYLPEEAFSLLLALLDSEVMGEALDIVEVLSSHPYCRFKITASGTLIPILKILDSQSKEFQEQAIKILHNMSSSADICSQIVYLECVPKLVPFINERRVAKYCIVLLKNLCDTEEARVAVAETNGCIASIAELLESDSREEQEHAAAILLSLCSQRVQYCHLVMDQGVIPSLVSITKNGNDKGKVTALELLRQLGDVEYDEKQESFPSDRDTSKGATEHSKEKKSSSKTSGFFKNFSVFSKPGSLTSKKKR</sequence>
<dbReference type="InterPro" id="IPR013083">
    <property type="entry name" value="Znf_RING/FYVE/PHD"/>
</dbReference>
<proteinExistence type="predicted"/>
<dbReference type="InterPro" id="IPR003613">
    <property type="entry name" value="Ubox_domain"/>
</dbReference>
<evidence type="ECO:0000256" key="6">
    <source>
        <dbReference type="ARBA" id="ARBA00022786"/>
    </source>
</evidence>
<keyword evidence="6" id="KW-0833">Ubl conjugation pathway</keyword>
<dbReference type="PANTHER" id="PTHR23315:SF240">
    <property type="entry name" value="U-BOX DOMAIN-CONTAINING PROTEIN 5"/>
    <property type="match status" value="1"/>
</dbReference>
<dbReference type="InterPro" id="IPR000225">
    <property type="entry name" value="Armadillo"/>
</dbReference>
<dbReference type="PROSITE" id="PS51698">
    <property type="entry name" value="U_BOX"/>
    <property type="match status" value="1"/>
</dbReference>
<accession>A0A067K6V4</accession>
<keyword evidence="4" id="KW-0808">Transferase</keyword>
<evidence type="ECO:0000256" key="2">
    <source>
        <dbReference type="ARBA" id="ARBA00004906"/>
    </source>
</evidence>